<dbReference type="InterPro" id="IPR038973">
    <property type="entry name" value="MutL/Mlh/Pms-like"/>
</dbReference>
<name>A0ABW9P762_9LACO</name>
<dbReference type="Pfam" id="PF13589">
    <property type="entry name" value="HATPase_c_3"/>
    <property type="match status" value="1"/>
</dbReference>
<organism evidence="7 8">
    <name type="scientific">Companilactobacillus mishanensis</name>
    <dbReference type="NCBI Taxonomy" id="2486008"/>
    <lineage>
        <taxon>Bacteria</taxon>
        <taxon>Bacillati</taxon>
        <taxon>Bacillota</taxon>
        <taxon>Bacilli</taxon>
        <taxon>Lactobacillales</taxon>
        <taxon>Lactobacillaceae</taxon>
        <taxon>Companilactobacillus</taxon>
    </lineage>
</organism>
<dbReference type="EMBL" id="VDFN01000003">
    <property type="protein sequence ID" value="MQS44797.1"/>
    <property type="molecule type" value="Genomic_DNA"/>
</dbReference>
<feature type="domain" description="MutL C-terminal dimerisation" evidence="5">
    <location>
        <begin position="441"/>
        <end position="583"/>
    </location>
</feature>
<dbReference type="InterPro" id="IPR014762">
    <property type="entry name" value="DNA_mismatch_repair_CS"/>
</dbReference>
<evidence type="ECO:0000256" key="4">
    <source>
        <dbReference type="HAMAP-Rule" id="MF_00149"/>
    </source>
</evidence>
<dbReference type="Proteomes" id="UP000436655">
    <property type="component" value="Unassembled WGS sequence"/>
</dbReference>
<dbReference type="SUPFAM" id="SSF54211">
    <property type="entry name" value="Ribosomal protein S5 domain 2-like"/>
    <property type="match status" value="1"/>
</dbReference>
<dbReference type="SUPFAM" id="SSF118116">
    <property type="entry name" value="DNA mismatch repair protein MutL"/>
    <property type="match status" value="1"/>
</dbReference>
<dbReference type="InterPro" id="IPR042120">
    <property type="entry name" value="MutL_C_dimsub"/>
</dbReference>
<dbReference type="SMART" id="SM01340">
    <property type="entry name" value="DNA_mis_repair"/>
    <property type="match status" value="1"/>
</dbReference>
<gene>
    <name evidence="4 7" type="primary">mutL</name>
    <name evidence="7" type="ORF">FHL03_04780</name>
</gene>
<dbReference type="GO" id="GO:0004519">
    <property type="term" value="F:endonuclease activity"/>
    <property type="evidence" value="ECO:0007669"/>
    <property type="project" value="UniProtKB-KW"/>
</dbReference>
<dbReference type="InterPro" id="IPR014721">
    <property type="entry name" value="Ribsml_uS5_D2-typ_fold_subgr"/>
</dbReference>
<protein>
    <recommendedName>
        <fullName evidence="4">DNA mismatch repair protein MutL</fullName>
    </recommendedName>
</protein>
<accession>A0ABW9P762</accession>
<dbReference type="NCBIfam" id="TIGR00585">
    <property type="entry name" value="mutl"/>
    <property type="match status" value="1"/>
</dbReference>
<keyword evidence="2 4" id="KW-0227">DNA damage</keyword>
<dbReference type="Pfam" id="PF08676">
    <property type="entry name" value="MutL_C"/>
    <property type="match status" value="1"/>
</dbReference>
<dbReference type="Gene3D" id="3.30.565.10">
    <property type="entry name" value="Histidine kinase-like ATPase, C-terminal domain"/>
    <property type="match status" value="1"/>
</dbReference>
<dbReference type="InterPro" id="IPR014790">
    <property type="entry name" value="MutL_C"/>
</dbReference>
<comment type="caution">
    <text evidence="7">The sequence shown here is derived from an EMBL/GenBank/DDBJ whole genome shotgun (WGS) entry which is preliminary data.</text>
</comment>
<dbReference type="SUPFAM" id="SSF55874">
    <property type="entry name" value="ATPase domain of HSP90 chaperone/DNA topoisomerase II/histidine kinase"/>
    <property type="match status" value="1"/>
</dbReference>
<dbReference type="PANTHER" id="PTHR10073">
    <property type="entry name" value="DNA MISMATCH REPAIR PROTEIN MLH, PMS, MUTL"/>
    <property type="match status" value="1"/>
</dbReference>
<keyword evidence="3 4" id="KW-0234">DNA repair</keyword>
<dbReference type="Gene3D" id="3.30.1540.20">
    <property type="entry name" value="MutL, C-terminal domain, dimerisation subdomain"/>
    <property type="match status" value="1"/>
</dbReference>
<feature type="domain" description="DNA mismatch repair protein S5" evidence="6">
    <location>
        <begin position="208"/>
        <end position="326"/>
    </location>
</feature>
<dbReference type="InterPro" id="IPR037198">
    <property type="entry name" value="MutL_C_sf"/>
</dbReference>
<dbReference type="InterPro" id="IPR020667">
    <property type="entry name" value="DNA_mismatch_repair_MutL"/>
</dbReference>
<dbReference type="CDD" id="cd00782">
    <property type="entry name" value="MutL_Trans"/>
    <property type="match status" value="1"/>
</dbReference>
<keyword evidence="8" id="KW-1185">Reference proteome</keyword>
<evidence type="ECO:0000256" key="3">
    <source>
        <dbReference type="ARBA" id="ARBA00023204"/>
    </source>
</evidence>
<evidence type="ECO:0000256" key="1">
    <source>
        <dbReference type="ARBA" id="ARBA00006082"/>
    </source>
</evidence>
<proteinExistence type="inferred from homology"/>
<dbReference type="Gene3D" id="3.30.1370.100">
    <property type="entry name" value="MutL, C-terminal domain, regulatory subdomain"/>
    <property type="match status" value="1"/>
</dbReference>
<evidence type="ECO:0000313" key="8">
    <source>
        <dbReference type="Proteomes" id="UP000436655"/>
    </source>
</evidence>
<dbReference type="RefSeq" id="WP_125705019.1">
    <property type="nucleotide sequence ID" value="NZ_JBHTOO010000028.1"/>
</dbReference>
<dbReference type="PROSITE" id="PS00058">
    <property type="entry name" value="DNA_MISMATCH_REPAIR_1"/>
    <property type="match status" value="1"/>
</dbReference>
<dbReference type="PANTHER" id="PTHR10073:SF12">
    <property type="entry name" value="DNA MISMATCH REPAIR PROTEIN MLH1"/>
    <property type="match status" value="1"/>
</dbReference>
<evidence type="ECO:0000259" key="6">
    <source>
        <dbReference type="SMART" id="SM01340"/>
    </source>
</evidence>
<evidence type="ECO:0000313" key="7">
    <source>
        <dbReference type="EMBL" id="MQS44797.1"/>
    </source>
</evidence>
<comment type="function">
    <text evidence="4">This protein is involved in the repair of mismatches in DNA. It is required for dam-dependent methyl-directed DNA mismatch repair. May act as a 'molecular matchmaker', a protein that promotes the formation of a stable complex between two or more DNA-binding proteins in an ATP-dependent manner without itself being part of a final effector complex.</text>
</comment>
<dbReference type="Pfam" id="PF01119">
    <property type="entry name" value="DNA_mis_repair"/>
    <property type="match status" value="1"/>
</dbReference>
<keyword evidence="7" id="KW-0378">Hydrolase</keyword>
<dbReference type="Gene3D" id="3.30.230.10">
    <property type="match status" value="1"/>
</dbReference>
<keyword evidence="7" id="KW-0540">Nuclease</keyword>
<sequence length="636" mass="71873">MGKIHELPVELSNQIAAGEVIERPASVVKELVENSIDAHADQILVTVSQSGLKSIEVSDNGDGISPDDVEIAFQPHSTSKISTDHDLFSVRTLGFRGEALASIASVSKLTILTSIDGKSAVKADFAGNTLLNKETFARSKGTTISVEDIFFNTPARLKYVKSLHTELNRIVDIVDRLAMGHPDISFRLIHEGKDLVWTSGNGNLQQAIAGIYGRSIASHMLEFENSDSDYEIKGYFSKPDTTRSNRSYISMILNGRYIKNYHLSNAVVRGYGSKLMIGRFPVAVIDIKLDPNLVDINVHPTKQEVRLTNESRIEELISEGIRSRLSDQNLIPDAVKNLGRKTEIETKRPVTYKPEQISFGDLSTLNKIDQTIDEPKTEMSETTDTKPTLTGTPIFEDTQHLQAWDQRLQAESTKNVYVSNNDETPELPKEETYQEFPDLRYIGQIHGTYLVAESEDGFYLVDQHAAQERVNYEYYREEIGKVSRDQQRLLVPLVLDYSNTEAIMIKDKKDILEDIGLYLEDFGQNSFVVNTHPTWFVTGQEESTIREMVDYVLNDSRISVAAFREKNAIMMSCKRAIKANHHLDDNQAMHLLHNLTKCENPYNCPHGRPVLVQFSNKDLEKMFKRIQDSHDTRESE</sequence>
<keyword evidence="7" id="KW-0255">Endonuclease</keyword>
<dbReference type="InterPro" id="IPR013507">
    <property type="entry name" value="DNA_mismatch_S5_2-like"/>
</dbReference>
<evidence type="ECO:0000259" key="5">
    <source>
        <dbReference type="SMART" id="SM00853"/>
    </source>
</evidence>
<evidence type="ECO:0000256" key="2">
    <source>
        <dbReference type="ARBA" id="ARBA00022763"/>
    </source>
</evidence>
<dbReference type="HAMAP" id="MF_00149">
    <property type="entry name" value="DNA_mis_repair"/>
    <property type="match status" value="1"/>
</dbReference>
<reference evidence="7 8" key="1">
    <citation type="journal article" date="2019" name="Syst. Appl. Microbiol.">
        <title>Polyphasic characterization of two novel Lactobacillus spp. isolated from blown salami packages: Description of Lactobacillus halodurans sp. nov. and Lactobacillus salsicarnum sp. nov.</title>
        <authorList>
            <person name="Schuster J.A."/>
            <person name="Klingl A."/>
            <person name="Vogel R.F."/>
            <person name="Ehrmann M.A."/>
        </authorList>
    </citation>
    <scope>NUCLEOTIDE SEQUENCE [LARGE SCALE GENOMIC DNA]</scope>
    <source>
        <strain evidence="7 8">TMW 1.2098</strain>
    </source>
</reference>
<dbReference type="InterPro" id="IPR020568">
    <property type="entry name" value="Ribosomal_Su5_D2-typ_SF"/>
</dbReference>
<comment type="similarity">
    <text evidence="1 4">Belongs to the DNA mismatch repair MutL/HexB family.</text>
</comment>
<dbReference type="InterPro" id="IPR042121">
    <property type="entry name" value="MutL_C_regsub"/>
</dbReference>
<dbReference type="CDD" id="cd16926">
    <property type="entry name" value="HATPase_MutL-MLH-PMS-like"/>
    <property type="match status" value="1"/>
</dbReference>
<dbReference type="NCBIfam" id="NF000950">
    <property type="entry name" value="PRK00095.1-3"/>
    <property type="match status" value="1"/>
</dbReference>
<dbReference type="InterPro" id="IPR036890">
    <property type="entry name" value="HATPase_C_sf"/>
</dbReference>
<dbReference type="SMART" id="SM00853">
    <property type="entry name" value="MutL_C"/>
    <property type="match status" value="1"/>
</dbReference>
<dbReference type="InterPro" id="IPR002099">
    <property type="entry name" value="MutL/Mlh/PMS"/>
</dbReference>